<dbReference type="GO" id="GO:0005829">
    <property type="term" value="C:cytosol"/>
    <property type="evidence" value="ECO:0007669"/>
    <property type="project" value="TreeGrafter"/>
</dbReference>
<keyword evidence="4" id="KW-0175">Coiled coil</keyword>
<dbReference type="eggNOG" id="ENOG502SERJ">
    <property type="taxonomic scope" value="Eukaryota"/>
</dbReference>
<dbReference type="Pfam" id="PF13516">
    <property type="entry name" value="LRR_6"/>
    <property type="match status" value="1"/>
</dbReference>
<evidence type="ECO:0000256" key="4">
    <source>
        <dbReference type="SAM" id="Coils"/>
    </source>
</evidence>
<evidence type="ECO:0000256" key="2">
    <source>
        <dbReference type="ARBA" id="ARBA00022614"/>
    </source>
</evidence>
<evidence type="ECO:0000256" key="1">
    <source>
        <dbReference type="ARBA" id="ARBA00022468"/>
    </source>
</evidence>
<keyword evidence="3" id="KW-0677">Repeat</keyword>
<dbReference type="GO" id="GO:0031267">
    <property type="term" value="F:small GTPase binding"/>
    <property type="evidence" value="ECO:0007669"/>
    <property type="project" value="TreeGrafter"/>
</dbReference>
<sequence length="445" mass="51028">MLKQALARIESLERQHEEMKTSVGREAKAMRGNIRRLKEKNKAIQALAERQTKALRDDIEAVKSENMALKWSLNRLTSKVQEGWEYPVAIQPDEYWQDKGYNDVAIVYLKLCFFKEVKTAVSKLEHGVCDRVALSYARDHDEDLLPHWNALFQSFEHINPYGEGVRLCLQHIKLNEAIMRQICHHIRHRNISQISFSNNEFTNMRGAINELGKALKSPKFKYLDWSHNPIESTEDMNLFTRVLSQNILNLGGNTLQTNGRIDISDLIAANPPLVELHLYRNRLNDDDAVLIAQSLGGNTNLRRLYVEDNNIQERGMRALYEAVNDTSTLNALSDSNHSCMVEGLSNDFNLDEINSNSGANGPYTNRMCKLHELMVERYCSKGGNVPHLNTEMSGEDSVLLAPYLMESVVRRNDAFPKKYKGFECSLGLLYELVKDWKMAELFSFR</sequence>
<evidence type="ECO:0000313" key="5">
    <source>
        <dbReference type="EMBL" id="EJK54563.1"/>
    </source>
</evidence>
<dbReference type="SUPFAM" id="SSF52047">
    <property type="entry name" value="RNI-like"/>
    <property type="match status" value="1"/>
</dbReference>
<gene>
    <name evidence="5" type="ORF">THAOC_25796</name>
</gene>
<dbReference type="GO" id="GO:0005096">
    <property type="term" value="F:GTPase activator activity"/>
    <property type="evidence" value="ECO:0007669"/>
    <property type="project" value="UniProtKB-KW"/>
</dbReference>
<evidence type="ECO:0000313" key="6">
    <source>
        <dbReference type="Proteomes" id="UP000266841"/>
    </source>
</evidence>
<organism evidence="5 6">
    <name type="scientific">Thalassiosira oceanica</name>
    <name type="common">Marine diatom</name>
    <dbReference type="NCBI Taxonomy" id="159749"/>
    <lineage>
        <taxon>Eukaryota</taxon>
        <taxon>Sar</taxon>
        <taxon>Stramenopiles</taxon>
        <taxon>Ochrophyta</taxon>
        <taxon>Bacillariophyta</taxon>
        <taxon>Coscinodiscophyceae</taxon>
        <taxon>Thalassiosirophycidae</taxon>
        <taxon>Thalassiosirales</taxon>
        <taxon>Thalassiosiraceae</taxon>
        <taxon>Thalassiosira</taxon>
    </lineage>
</organism>
<dbReference type="GO" id="GO:0048471">
    <property type="term" value="C:perinuclear region of cytoplasm"/>
    <property type="evidence" value="ECO:0007669"/>
    <property type="project" value="TreeGrafter"/>
</dbReference>
<dbReference type="InterPro" id="IPR032675">
    <property type="entry name" value="LRR_dom_sf"/>
</dbReference>
<comment type="caution">
    <text evidence="5">The sequence shown here is derived from an EMBL/GenBank/DDBJ whole genome shotgun (WGS) entry which is preliminary data.</text>
</comment>
<keyword evidence="6" id="KW-1185">Reference proteome</keyword>
<dbReference type="InterPro" id="IPR001611">
    <property type="entry name" value="Leu-rich_rpt"/>
</dbReference>
<evidence type="ECO:0000256" key="3">
    <source>
        <dbReference type="ARBA" id="ARBA00022737"/>
    </source>
</evidence>
<dbReference type="OrthoDB" id="120976at2759"/>
<dbReference type="PANTHER" id="PTHR24113">
    <property type="entry name" value="RAN GTPASE-ACTIVATING PROTEIN 1"/>
    <property type="match status" value="1"/>
</dbReference>
<dbReference type="GO" id="GO:0006913">
    <property type="term" value="P:nucleocytoplasmic transport"/>
    <property type="evidence" value="ECO:0007669"/>
    <property type="project" value="TreeGrafter"/>
</dbReference>
<name>K0RLG0_THAOC</name>
<dbReference type="Proteomes" id="UP000266841">
    <property type="component" value="Unassembled WGS sequence"/>
</dbReference>
<dbReference type="PANTHER" id="PTHR24113:SF12">
    <property type="entry name" value="RAN GTPASE-ACTIVATING PROTEIN 1"/>
    <property type="match status" value="1"/>
</dbReference>
<proteinExistence type="predicted"/>
<feature type="coiled-coil region" evidence="4">
    <location>
        <begin position="2"/>
        <end position="65"/>
    </location>
</feature>
<dbReference type="SMART" id="SM00368">
    <property type="entry name" value="LRR_RI"/>
    <property type="match status" value="2"/>
</dbReference>
<accession>K0RLG0</accession>
<dbReference type="InterPro" id="IPR027038">
    <property type="entry name" value="RanGap"/>
</dbReference>
<dbReference type="Gene3D" id="3.80.10.10">
    <property type="entry name" value="Ribonuclease Inhibitor"/>
    <property type="match status" value="1"/>
</dbReference>
<reference evidence="5 6" key="1">
    <citation type="journal article" date="2012" name="Genome Biol.">
        <title>Genome and low-iron response of an oceanic diatom adapted to chronic iron limitation.</title>
        <authorList>
            <person name="Lommer M."/>
            <person name="Specht M."/>
            <person name="Roy A.S."/>
            <person name="Kraemer L."/>
            <person name="Andreson R."/>
            <person name="Gutowska M.A."/>
            <person name="Wolf J."/>
            <person name="Bergner S.V."/>
            <person name="Schilhabel M.B."/>
            <person name="Klostermeier U.C."/>
            <person name="Beiko R.G."/>
            <person name="Rosenstiel P."/>
            <person name="Hippler M."/>
            <person name="Laroche J."/>
        </authorList>
    </citation>
    <scope>NUCLEOTIDE SEQUENCE [LARGE SCALE GENOMIC DNA]</scope>
    <source>
        <strain evidence="5 6">CCMP1005</strain>
    </source>
</reference>
<dbReference type="GO" id="GO:0005634">
    <property type="term" value="C:nucleus"/>
    <property type="evidence" value="ECO:0007669"/>
    <property type="project" value="TreeGrafter"/>
</dbReference>
<keyword evidence="1" id="KW-0343">GTPase activation</keyword>
<protein>
    <submittedName>
        <fullName evidence="5">Uncharacterized protein</fullName>
    </submittedName>
</protein>
<dbReference type="EMBL" id="AGNL01035649">
    <property type="protein sequence ID" value="EJK54563.1"/>
    <property type="molecule type" value="Genomic_DNA"/>
</dbReference>
<dbReference type="AlphaFoldDB" id="K0RLG0"/>
<keyword evidence="2" id="KW-0433">Leucine-rich repeat</keyword>